<gene>
    <name evidence="1" type="ORF">HPB50_014055</name>
</gene>
<sequence length="75" mass="8323">MRTERCKPSPGVEDKANVILDREANLGRQGLHKVHGCLTDKISKTKTAAEGATYFPAGNLVAWLEKFEKVLQLEL</sequence>
<keyword evidence="2" id="KW-1185">Reference proteome</keyword>
<protein>
    <submittedName>
        <fullName evidence="1">Uncharacterized protein</fullName>
    </submittedName>
</protein>
<evidence type="ECO:0000313" key="1">
    <source>
        <dbReference type="EMBL" id="KAH6946574.1"/>
    </source>
</evidence>
<accession>A0ACB7TKA0</accession>
<evidence type="ECO:0000313" key="2">
    <source>
        <dbReference type="Proteomes" id="UP000821845"/>
    </source>
</evidence>
<dbReference type="EMBL" id="CM023481">
    <property type="protein sequence ID" value="KAH6946574.1"/>
    <property type="molecule type" value="Genomic_DNA"/>
</dbReference>
<comment type="caution">
    <text evidence="1">The sequence shown here is derived from an EMBL/GenBank/DDBJ whole genome shotgun (WGS) entry which is preliminary data.</text>
</comment>
<proteinExistence type="predicted"/>
<dbReference type="Proteomes" id="UP000821845">
    <property type="component" value="Chromosome 1"/>
</dbReference>
<organism evidence="1 2">
    <name type="scientific">Hyalomma asiaticum</name>
    <name type="common">Tick</name>
    <dbReference type="NCBI Taxonomy" id="266040"/>
    <lineage>
        <taxon>Eukaryota</taxon>
        <taxon>Metazoa</taxon>
        <taxon>Ecdysozoa</taxon>
        <taxon>Arthropoda</taxon>
        <taxon>Chelicerata</taxon>
        <taxon>Arachnida</taxon>
        <taxon>Acari</taxon>
        <taxon>Parasitiformes</taxon>
        <taxon>Ixodida</taxon>
        <taxon>Ixodoidea</taxon>
        <taxon>Ixodidae</taxon>
        <taxon>Hyalomminae</taxon>
        <taxon>Hyalomma</taxon>
    </lineage>
</organism>
<reference evidence="1" key="1">
    <citation type="submission" date="2020-05" db="EMBL/GenBank/DDBJ databases">
        <title>Large-scale comparative analyses of tick genomes elucidate their genetic diversity and vector capacities.</title>
        <authorList>
            <person name="Jia N."/>
            <person name="Wang J."/>
            <person name="Shi W."/>
            <person name="Du L."/>
            <person name="Sun Y."/>
            <person name="Zhan W."/>
            <person name="Jiang J."/>
            <person name="Wang Q."/>
            <person name="Zhang B."/>
            <person name="Ji P."/>
            <person name="Sakyi L.B."/>
            <person name="Cui X."/>
            <person name="Yuan T."/>
            <person name="Jiang B."/>
            <person name="Yang W."/>
            <person name="Lam T.T.-Y."/>
            <person name="Chang Q."/>
            <person name="Ding S."/>
            <person name="Wang X."/>
            <person name="Zhu J."/>
            <person name="Ruan X."/>
            <person name="Zhao L."/>
            <person name="Wei J."/>
            <person name="Que T."/>
            <person name="Du C."/>
            <person name="Cheng J."/>
            <person name="Dai P."/>
            <person name="Han X."/>
            <person name="Huang E."/>
            <person name="Gao Y."/>
            <person name="Liu J."/>
            <person name="Shao H."/>
            <person name="Ye R."/>
            <person name="Li L."/>
            <person name="Wei W."/>
            <person name="Wang X."/>
            <person name="Wang C."/>
            <person name="Yang T."/>
            <person name="Huo Q."/>
            <person name="Li W."/>
            <person name="Guo W."/>
            <person name="Chen H."/>
            <person name="Zhou L."/>
            <person name="Ni X."/>
            <person name="Tian J."/>
            <person name="Zhou Y."/>
            <person name="Sheng Y."/>
            <person name="Liu T."/>
            <person name="Pan Y."/>
            <person name="Xia L."/>
            <person name="Li J."/>
            <person name="Zhao F."/>
            <person name="Cao W."/>
        </authorList>
    </citation>
    <scope>NUCLEOTIDE SEQUENCE</scope>
    <source>
        <strain evidence="1">Hyas-2018</strain>
    </source>
</reference>
<name>A0ACB7TKA0_HYAAI</name>